<dbReference type="RefSeq" id="WP_107988910.1">
    <property type="nucleotide sequence ID" value="NZ_QAYG01000001.1"/>
</dbReference>
<organism evidence="4 5">
    <name type="scientific">Breoghania corrubedonensis</name>
    <dbReference type="NCBI Taxonomy" id="665038"/>
    <lineage>
        <taxon>Bacteria</taxon>
        <taxon>Pseudomonadati</taxon>
        <taxon>Pseudomonadota</taxon>
        <taxon>Alphaproteobacteria</taxon>
        <taxon>Hyphomicrobiales</taxon>
        <taxon>Stappiaceae</taxon>
        <taxon>Breoghania</taxon>
    </lineage>
</organism>
<accession>A0A2T5VIE3</accession>
<dbReference type="AlphaFoldDB" id="A0A2T5VIE3"/>
<name>A0A2T5VIE3_9HYPH</name>
<evidence type="ECO:0000313" key="5">
    <source>
        <dbReference type="Proteomes" id="UP000244081"/>
    </source>
</evidence>
<dbReference type="EMBL" id="QAYG01000001">
    <property type="protein sequence ID" value="PTW63488.1"/>
    <property type="molecule type" value="Genomic_DNA"/>
</dbReference>
<dbReference type="PANTHER" id="PTHR33279">
    <property type="entry name" value="SULFUR CARRIER PROTEIN YEDF-RELATED"/>
    <property type="match status" value="1"/>
</dbReference>
<sequence>MSTQDRLPETNADADAVPHDATAGDVPTELDLRGLNCPMPVLRTAKALRPLIFGARISVLASDPLARIDIPHFCREHGHVLEECDTTGEALRFVIRKGMGPETGS</sequence>
<dbReference type="Gene3D" id="3.30.110.40">
    <property type="entry name" value="TusA-like domain"/>
    <property type="match status" value="1"/>
</dbReference>
<dbReference type="InterPro" id="IPR001455">
    <property type="entry name" value="TusA-like"/>
</dbReference>
<dbReference type="PANTHER" id="PTHR33279:SF6">
    <property type="entry name" value="SULFUR CARRIER PROTEIN YEDF-RELATED"/>
    <property type="match status" value="1"/>
</dbReference>
<dbReference type="OrthoDB" id="9797551at2"/>
<dbReference type="Proteomes" id="UP000244081">
    <property type="component" value="Unassembled WGS sequence"/>
</dbReference>
<dbReference type="SUPFAM" id="SSF64307">
    <property type="entry name" value="SirA-like"/>
    <property type="match status" value="1"/>
</dbReference>
<dbReference type="InterPro" id="IPR036868">
    <property type="entry name" value="TusA-like_sf"/>
</dbReference>
<gene>
    <name evidence="4" type="ORF">C8N35_1011542</name>
</gene>
<evidence type="ECO:0000259" key="3">
    <source>
        <dbReference type="PROSITE" id="PS01148"/>
    </source>
</evidence>
<feature type="region of interest" description="Disordered" evidence="2">
    <location>
        <begin position="1"/>
        <end position="25"/>
    </location>
</feature>
<dbReference type="Pfam" id="PF01206">
    <property type="entry name" value="TusA"/>
    <property type="match status" value="1"/>
</dbReference>
<evidence type="ECO:0000256" key="1">
    <source>
        <dbReference type="ARBA" id="ARBA00008984"/>
    </source>
</evidence>
<keyword evidence="5" id="KW-1185">Reference proteome</keyword>
<evidence type="ECO:0000313" key="4">
    <source>
        <dbReference type="EMBL" id="PTW63488.1"/>
    </source>
</evidence>
<protein>
    <submittedName>
        <fullName evidence="4">tRNA 2-thiouridine synthesizing protein A</fullName>
    </submittedName>
</protein>
<dbReference type="CDD" id="cd00291">
    <property type="entry name" value="SirA_YedF_YeeD"/>
    <property type="match status" value="1"/>
</dbReference>
<comment type="similarity">
    <text evidence="1">Belongs to the sulfur carrier protein TusA family.</text>
</comment>
<reference evidence="4 5" key="1">
    <citation type="submission" date="2018-04" db="EMBL/GenBank/DDBJ databases">
        <title>Genomic Encyclopedia of Archaeal and Bacterial Type Strains, Phase II (KMG-II): from individual species to whole genera.</title>
        <authorList>
            <person name="Goeker M."/>
        </authorList>
    </citation>
    <scope>NUCLEOTIDE SEQUENCE [LARGE SCALE GENOMIC DNA]</scope>
    <source>
        <strain evidence="4 5">DSM 23382</strain>
    </source>
</reference>
<comment type="caution">
    <text evidence="4">The sequence shown here is derived from an EMBL/GenBank/DDBJ whole genome shotgun (WGS) entry which is preliminary data.</text>
</comment>
<dbReference type="PROSITE" id="PS01148">
    <property type="entry name" value="UPF0033"/>
    <property type="match status" value="1"/>
</dbReference>
<evidence type="ECO:0000256" key="2">
    <source>
        <dbReference type="SAM" id="MobiDB-lite"/>
    </source>
</evidence>
<feature type="domain" description="UPF0033" evidence="3">
    <location>
        <begin position="30"/>
        <end position="54"/>
    </location>
</feature>
<proteinExistence type="inferred from homology"/>